<organism evidence="2 3">
    <name type="scientific">Acrobeloides nanus</name>
    <dbReference type="NCBI Taxonomy" id="290746"/>
    <lineage>
        <taxon>Eukaryota</taxon>
        <taxon>Metazoa</taxon>
        <taxon>Ecdysozoa</taxon>
        <taxon>Nematoda</taxon>
        <taxon>Chromadorea</taxon>
        <taxon>Rhabditida</taxon>
        <taxon>Tylenchina</taxon>
        <taxon>Cephalobomorpha</taxon>
        <taxon>Cephaloboidea</taxon>
        <taxon>Cephalobidae</taxon>
        <taxon>Acrobeloides</taxon>
    </lineage>
</organism>
<dbReference type="AlphaFoldDB" id="A0A914CZ94"/>
<name>A0A914CZ94_9BILA</name>
<dbReference type="PANTHER" id="PTHR21678">
    <property type="entry name" value="GROWTH INHIBITION AND DIFFERENTIATION RELATED PROTEIN 88"/>
    <property type="match status" value="1"/>
</dbReference>
<feature type="region of interest" description="Disordered" evidence="1">
    <location>
        <begin position="465"/>
        <end position="498"/>
    </location>
</feature>
<reference evidence="3" key="1">
    <citation type="submission" date="2022-11" db="UniProtKB">
        <authorList>
            <consortium name="WormBaseParasite"/>
        </authorList>
    </citation>
    <scope>IDENTIFICATION</scope>
</reference>
<sequence>MHHNGLSCGSSNTHKRTTSKPDFSLYVPSPKRQQLNNFWSMECQSSFPNPICSDLPANKSMFDSLLDEKQMLESQEETPKLPDLSEYDDGNIANTPAYIKSLINLVQPDEGYSDDCIPISREESTNRLPSENIPSLIDIKDEDTKTSHANDEEDDETDDAFLSNLPTSVDDLQTKELHLKLERHYSSPIISRRQSPALYVGRSSIASERSYVFSSAHSVVSDDEDLDAEDLEVAMINESFEEQQKQSMLYEGADLKSLFYSMPNQKLSESALDEANLAYILNSSNPSPHLKAFDGADGSSTSKNDYDSLQDLMLTPSAVDYDTDDLALLLTPKTHAYNDCASSAAKTNFSHSFKGAGGSPPTLDEYFSSDGLNTQLENMILRGEFETTMTSSKKNSIQEVESAFFESLSPTCDTPETLATVAAEALAKNVVASLFTSDSSPPRSFGVEEDINLTDSLCKCLGFLSDSEPEDGENETSLKEKSTISNVDSGADLTSSSSQADFNDLSKISTDEQKVPESVLDSWEDLDESEMEQKIMYTVKMKQKNSVDVNVLDVPSTSDWNFDVLPHVLEASNITSKTSDDDLNDTLSLMGFENTWSKRVDDGHALIVFPSGAKAIEALMSKRYSCVRFRPLSESAAQTQQKAIAWKNILKPIVPRPATNASVARRMVENTLGIRSSVSKETRKKEDDEIKLARASKKLKQSLWGDAE</sequence>
<feature type="region of interest" description="Disordered" evidence="1">
    <location>
        <begin position="114"/>
        <end position="162"/>
    </location>
</feature>
<proteinExistence type="predicted"/>
<dbReference type="Proteomes" id="UP000887540">
    <property type="component" value="Unplaced"/>
</dbReference>
<dbReference type="WBParaSite" id="ACRNAN_scaffold156.g31876.t1">
    <property type="protein sequence ID" value="ACRNAN_scaffold156.g31876.t1"/>
    <property type="gene ID" value="ACRNAN_scaffold156.g31876"/>
</dbReference>
<evidence type="ECO:0000256" key="1">
    <source>
        <dbReference type="SAM" id="MobiDB-lite"/>
    </source>
</evidence>
<feature type="region of interest" description="Disordered" evidence="1">
    <location>
        <begin position="1"/>
        <end position="27"/>
    </location>
</feature>
<evidence type="ECO:0000313" key="2">
    <source>
        <dbReference type="Proteomes" id="UP000887540"/>
    </source>
</evidence>
<evidence type="ECO:0000313" key="3">
    <source>
        <dbReference type="WBParaSite" id="ACRNAN_scaffold156.g31876.t1"/>
    </source>
</evidence>
<accession>A0A914CZ94</accession>
<feature type="compositionally biased region" description="Polar residues" evidence="1">
    <location>
        <begin position="483"/>
        <end position="498"/>
    </location>
</feature>
<dbReference type="PANTHER" id="PTHR21678:SF0">
    <property type="entry name" value="C3H1-TYPE DOMAIN-CONTAINING PROTEIN"/>
    <property type="match status" value="1"/>
</dbReference>
<feature type="compositionally biased region" description="Basic and acidic residues" evidence="1">
    <location>
        <begin position="138"/>
        <end position="150"/>
    </location>
</feature>
<keyword evidence="2" id="KW-1185">Reference proteome</keyword>
<dbReference type="InterPro" id="IPR039884">
    <property type="entry name" value="R3HC1/R3HCL"/>
</dbReference>
<protein>
    <submittedName>
        <fullName evidence="3">Uncharacterized protein</fullName>
    </submittedName>
</protein>